<dbReference type="PANTHER" id="PTHR46725:SF1">
    <property type="entry name" value="COILED-COIL DOMAIN-CONTAINING PROTEIN 57"/>
    <property type="match status" value="1"/>
</dbReference>
<feature type="compositionally biased region" description="Low complexity" evidence="2">
    <location>
        <begin position="508"/>
        <end position="518"/>
    </location>
</feature>
<sequence length="819" mass="94324">MGTAKGIGLQELLTHREQELRDFYNALEEKLREKGNECQELRTQLKSLQDDFLYNLNLLEERDKELERSDTITDGLQTDVHDRECRISELKILLNEKTTALANLKSFLQTQEQQHHDVVRKLQREKEILTQHYEDAINARAEEFELQRADLNLQLKTAQQGIELQKNAFAVELEQLKRSQDIEMRVFKQNLSQQLIEAEHRVASAIAELTAVKLARDSVEKKFQEQLEITRNLDKKVRELQWEAADTAKATTGRIAELEEQLRQAKVDASEAAKKYEENCTRLRLDFEDEKKILEQRKSLVDGQVSHLHEQLAKAVDDFAAYRSESDGRLRQLKEALSSKDQQLQALNAEMNVGRSDLDAIIRKYKSELAHRDQEMSKQRECIRDLETALSASRRETEAYKDEVAKRLMAEQALQLTLNQQKLEWEKRMANLQRRNTQSQDDLVRSLIAAKDAAEAQVKLLRSRLQEQHRSSSVMDFGMNINAHMDSRPASTPPVGPAHTNRHSTGITYRSSSRATGRTRSHGHDLRDLSDFYNSSSQDVGGMAEHDPDVLRHRVQELRAQNAQLSDIIHQMRNDMESMQHAFMEQEAPPHSAPQHHSKEIDESHFLDESAHLHTQLIKLQTLLTQKQSLIDQLVDQQQKLHQKMDDSIRLIGDRNNGRSSDRDGSMQIITKLQQDNKILREKLAEAVTDIQRMADEKAHLLEMSNTLKAEVRFWTEKAADTRDAATQTVTVTDSRNARRGVIPQSIMPRPVKQSARATQSQLEVKERLVANRRILVDAVTAIKERDDLSQGEKEQLQKLELRARGVRNWNERSDDEGT</sequence>
<dbReference type="Proteomes" id="UP000053201">
    <property type="component" value="Unassembled WGS sequence"/>
</dbReference>
<evidence type="ECO:0000256" key="2">
    <source>
        <dbReference type="SAM" id="MobiDB-lite"/>
    </source>
</evidence>
<feature type="coiled-coil region" evidence="1">
    <location>
        <begin position="24"/>
        <end position="51"/>
    </location>
</feature>
<dbReference type="EMBL" id="KQ257453">
    <property type="protein sequence ID" value="KND02183.1"/>
    <property type="molecule type" value="Genomic_DNA"/>
</dbReference>
<name>A0A0L0HMA1_SPIPD</name>
<dbReference type="STRING" id="645134.A0A0L0HMA1"/>
<dbReference type="OrthoDB" id="568502at2759"/>
<protein>
    <submittedName>
        <fullName evidence="3">Uncharacterized protein</fullName>
    </submittedName>
</protein>
<dbReference type="InParanoid" id="A0A0L0HMA1"/>
<dbReference type="PANTHER" id="PTHR46725">
    <property type="entry name" value="COILED-COIL DOMAIN-CONTAINING PROTEIN 57"/>
    <property type="match status" value="1"/>
</dbReference>
<feature type="coiled-coil region" evidence="1">
    <location>
        <begin position="119"/>
        <end position="161"/>
    </location>
</feature>
<dbReference type="RefSeq" id="XP_016610222.1">
    <property type="nucleotide sequence ID" value="XM_016750957.1"/>
</dbReference>
<dbReference type="OMA" id="YDSSVRM"/>
<accession>A0A0L0HMA1</accession>
<organism evidence="3 4">
    <name type="scientific">Spizellomyces punctatus (strain DAOM BR117)</name>
    <dbReference type="NCBI Taxonomy" id="645134"/>
    <lineage>
        <taxon>Eukaryota</taxon>
        <taxon>Fungi</taxon>
        <taxon>Fungi incertae sedis</taxon>
        <taxon>Chytridiomycota</taxon>
        <taxon>Chytridiomycota incertae sedis</taxon>
        <taxon>Chytridiomycetes</taxon>
        <taxon>Spizellomycetales</taxon>
        <taxon>Spizellomycetaceae</taxon>
        <taxon>Spizellomyces</taxon>
    </lineage>
</organism>
<reference evidence="3 4" key="1">
    <citation type="submission" date="2009-08" db="EMBL/GenBank/DDBJ databases">
        <title>The Genome Sequence of Spizellomyces punctatus strain DAOM BR117.</title>
        <authorList>
            <consortium name="The Broad Institute Genome Sequencing Platform"/>
            <person name="Russ C."/>
            <person name="Cuomo C."/>
            <person name="Shea T."/>
            <person name="Young S.K."/>
            <person name="Zeng Q."/>
            <person name="Koehrsen M."/>
            <person name="Haas B."/>
            <person name="Borodovsky M."/>
            <person name="Guigo R."/>
            <person name="Alvarado L."/>
            <person name="Berlin A."/>
            <person name="Bochicchio J."/>
            <person name="Borenstein D."/>
            <person name="Chapman S."/>
            <person name="Chen Z."/>
            <person name="Engels R."/>
            <person name="Freedman E."/>
            <person name="Gellesch M."/>
            <person name="Goldberg J."/>
            <person name="Griggs A."/>
            <person name="Gujja S."/>
            <person name="Heiman D."/>
            <person name="Hepburn T."/>
            <person name="Howarth C."/>
            <person name="Jen D."/>
            <person name="Larson L."/>
            <person name="Lewis B."/>
            <person name="Mehta T."/>
            <person name="Park D."/>
            <person name="Pearson M."/>
            <person name="Roberts A."/>
            <person name="Saif S."/>
            <person name="Shenoy N."/>
            <person name="Sisk P."/>
            <person name="Stolte C."/>
            <person name="Sykes S."/>
            <person name="Thomson T."/>
            <person name="Walk T."/>
            <person name="White J."/>
            <person name="Yandava C."/>
            <person name="Burger G."/>
            <person name="Gray M.W."/>
            <person name="Holland P.W.H."/>
            <person name="King N."/>
            <person name="Lang F.B.F."/>
            <person name="Roger A.J."/>
            <person name="Ruiz-Trillo I."/>
            <person name="Lander E."/>
            <person name="Nusbaum C."/>
        </authorList>
    </citation>
    <scope>NUCLEOTIDE SEQUENCE [LARGE SCALE GENOMIC DNA]</scope>
    <source>
        <strain evidence="3 4">DAOM BR117</strain>
    </source>
</reference>
<dbReference type="GO" id="GO:0045931">
    <property type="term" value="P:positive regulation of mitotic cell cycle"/>
    <property type="evidence" value="ECO:0007669"/>
    <property type="project" value="TreeGrafter"/>
</dbReference>
<keyword evidence="4" id="KW-1185">Reference proteome</keyword>
<evidence type="ECO:0000256" key="1">
    <source>
        <dbReference type="SAM" id="Coils"/>
    </source>
</evidence>
<evidence type="ECO:0000313" key="3">
    <source>
        <dbReference type="EMBL" id="KND02183.1"/>
    </source>
</evidence>
<keyword evidence="1" id="KW-0175">Coiled coil</keyword>
<proteinExistence type="predicted"/>
<dbReference type="GO" id="GO:0060271">
    <property type="term" value="P:cilium assembly"/>
    <property type="evidence" value="ECO:0007669"/>
    <property type="project" value="TreeGrafter"/>
</dbReference>
<dbReference type="GeneID" id="27686242"/>
<feature type="coiled-coil region" evidence="1">
    <location>
        <begin position="383"/>
        <end position="471"/>
    </location>
</feature>
<feature type="region of interest" description="Disordered" evidence="2">
    <location>
        <begin position="488"/>
        <end position="545"/>
    </location>
</feature>
<feature type="coiled-coil region" evidence="1">
    <location>
        <begin position="248"/>
        <end position="286"/>
    </location>
</feature>
<dbReference type="GO" id="GO:0005876">
    <property type="term" value="C:spindle microtubule"/>
    <property type="evidence" value="ECO:0007669"/>
    <property type="project" value="TreeGrafter"/>
</dbReference>
<feature type="coiled-coil region" evidence="1">
    <location>
        <begin position="670"/>
        <end position="697"/>
    </location>
</feature>
<dbReference type="InterPro" id="IPR042481">
    <property type="entry name" value="CCDC57"/>
</dbReference>
<gene>
    <name evidence="3" type="ORF">SPPG_02672</name>
</gene>
<dbReference type="GO" id="GO:0007020">
    <property type="term" value="P:microtubule nucleation"/>
    <property type="evidence" value="ECO:0007669"/>
    <property type="project" value="TreeGrafter"/>
</dbReference>
<evidence type="ECO:0000313" key="4">
    <source>
        <dbReference type="Proteomes" id="UP000053201"/>
    </source>
</evidence>
<dbReference type="VEuPathDB" id="FungiDB:SPPG_02672"/>
<dbReference type="AlphaFoldDB" id="A0A0L0HMA1"/>